<reference evidence="5" key="1">
    <citation type="submission" date="2020-04" db="EMBL/GenBank/DDBJ databases">
        <authorList>
            <person name="Alioto T."/>
            <person name="Alioto T."/>
            <person name="Gomez Garrido J."/>
        </authorList>
    </citation>
    <scope>NUCLEOTIDE SEQUENCE</scope>
    <source>
        <strain evidence="5">A484AB</strain>
    </source>
</reference>
<evidence type="ECO:0000256" key="4">
    <source>
        <dbReference type="ARBA" id="ARBA00023136"/>
    </source>
</evidence>
<dbReference type="PRINTS" id="PR00249">
    <property type="entry name" value="GPCRSECRETIN"/>
</dbReference>
<dbReference type="GO" id="GO:0007166">
    <property type="term" value="P:cell surface receptor signaling pathway"/>
    <property type="evidence" value="ECO:0007669"/>
    <property type="project" value="InterPro"/>
</dbReference>
<dbReference type="GO" id="GO:0001965">
    <property type="term" value="F:G-protein alpha-subunit binding"/>
    <property type="evidence" value="ECO:0007669"/>
    <property type="project" value="TreeGrafter"/>
</dbReference>
<evidence type="ECO:0000256" key="1">
    <source>
        <dbReference type="ARBA" id="ARBA00004141"/>
    </source>
</evidence>
<evidence type="ECO:0000313" key="5">
    <source>
        <dbReference type="EMBL" id="CAB4033596.1"/>
    </source>
</evidence>
<dbReference type="OrthoDB" id="2324346at2759"/>
<comment type="caution">
    <text evidence="5">The sequence shown here is derived from an EMBL/GenBank/DDBJ whole genome shotgun (WGS) entry which is preliminary data.</text>
</comment>
<dbReference type="PANTHER" id="PTHR46682:SF1">
    <property type="entry name" value="ADHESION G-PROTEIN COUPLED RECEPTOR V1"/>
    <property type="match status" value="1"/>
</dbReference>
<proteinExistence type="predicted"/>
<evidence type="ECO:0000313" key="6">
    <source>
        <dbReference type="Proteomes" id="UP001152795"/>
    </source>
</evidence>
<dbReference type="InterPro" id="IPR026919">
    <property type="entry name" value="ADGRV1"/>
</dbReference>
<name>A0A7D9LN93_PARCT</name>
<keyword evidence="6" id="KW-1185">Reference proteome</keyword>
<dbReference type="GO" id="GO:0005737">
    <property type="term" value="C:cytoplasm"/>
    <property type="evidence" value="ECO:0007669"/>
    <property type="project" value="TreeGrafter"/>
</dbReference>
<dbReference type="Gene3D" id="1.20.1070.10">
    <property type="entry name" value="Rhodopsin 7-helix transmembrane proteins"/>
    <property type="match status" value="1"/>
</dbReference>
<dbReference type="InterPro" id="IPR017981">
    <property type="entry name" value="GPCR_2-like_7TM"/>
</dbReference>
<gene>
    <name evidence="5" type="ORF">PACLA_8A076793</name>
</gene>
<sequence>ISFFLVIIAHHTCSLENTFSAKLLMHMFFAGFVLHLLVIVAAYVSPDLTDKPAQCTTLGILIHYFLLAHFCWIFVQCCNLWRILVLNDEHTDRKYILYFMLGWGIPVLCIALYMIITHALYSWGITEIYADVHNNGDMCFIPNAYGALASVLGPVLLFLLAVGVVMTQAYQVSLQWKLYDDIFRGHHNIKEVMHLWIVFFAVTMTWLFGGLHLAFGKLWLAIFFAIFDVFTGLYVFMVYFVLRNQCRRKYRDEAYLLHTSSPSLHNPSPTDYYAERPVMYDAQSVNSLPKSELRLSPPEGNEWDDFEYDGATPKGSRRGFDDIPLAQINPLYDVYHGKKPGEETNDDVIEKEEEELSEDLNDLVRALKTGETLPEEDDGTDNMVELKPEAMRTDKLELRRVSIADTHV</sequence>
<dbReference type="Pfam" id="PF00002">
    <property type="entry name" value="7tm_2"/>
    <property type="match status" value="1"/>
</dbReference>
<dbReference type="InterPro" id="IPR000832">
    <property type="entry name" value="GPCR_2_secretin-like"/>
</dbReference>
<dbReference type="GO" id="GO:0010855">
    <property type="term" value="F:adenylate cyclase inhibitor activity"/>
    <property type="evidence" value="ECO:0007669"/>
    <property type="project" value="TreeGrafter"/>
</dbReference>
<dbReference type="EMBL" id="CACRXK020019391">
    <property type="protein sequence ID" value="CAB4033596.1"/>
    <property type="molecule type" value="Genomic_DNA"/>
</dbReference>
<dbReference type="PANTHER" id="PTHR46682">
    <property type="entry name" value="ADHESION G-PROTEIN COUPLED RECEPTOR V1"/>
    <property type="match status" value="1"/>
</dbReference>
<dbReference type="CDD" id="cd13952">
    <property type="entry name" value="7tm_classB"/>
    <property type="match status" value="1"/>
</dbReference>
<evidence type="ECO:0000256" key="2">
    <source>
        <dbReference type="ARBA" id="ARBA00022692"/>
    </source>
</evidence>
<evidence type="ECO:0000256" key="3">
    <source>
        <dbReference type="ARBA" id="ARBA00022989"/>
    </source>
</evidence>
<keyword evidence="5" id="KW-0675">Receptor</keyword>
<dbReference type="GO" id="GO:0004930">
    <property type="term" value="F:G protein-coupled receptor activity"/>
    <property type="evidence" value="ECO:0007669"/>
    <property type="project" value="InterPro"/>
</dbReference>
<keyword evidence="4" id="KW-0472">Membrane</keyword>
<dbReference type="AlphaFoldDB" id="A0A7D9LN93"/>
<keyword evidence="2" id="KW-0812">Transmembrane</keyword>
<dbReference type="PROSITE" id="PS50261">
    <property type="entry name" value="G_PROTEIN_RECEP_F2_4"/>
    <property type="match status" value="1"/>
</dbReference>
<organism evidence="5 6">
    <name type="scientific">Paramuricea clavata</name>
    <name type="common">Red gorgonian</name>
    <name type="synonym">Violescent sea-whip</name>
    <dbReference type="NCBI Taxonomy" id="317549"/>
    <lineage>
        <taxon>Eukaryota</taxon>
        <taxon>Metazoa</taxon>
        <taxon>Cnidaria</taxon>
        <taxon>Anthozoa</taxon>
        <taxon>Octocorallia</taxon>
        <taxon>Malacalcyonacea</taxon>
        <taxon>Plexauridae</taxon>
        <taxon>Paramuricea</taxon>
    </lineage>
</organism>
<dbReference type="Proteomes" id="UP001152795">
    <property type="component" value="Unassembled WGS sequence"/>
</dbReference>
<dbReference type="GO" id="GO:0071277">
    <property type="term" value="P:cellular response to calcium ion"/>
    <property type="evidence" value="ECO:0007669"/>
    <property type="project" value="TreeGrafter"/>
</dbReference>
<accession>A0A7D9LN93</accession>
<feature type="non-terminal residue" evidence="5">
    <location>
        <position position="408"/>
    </location>
</feature>
<keyword evidence="3" id="KW-1133">Transmembrane helix</keyword>
<protein>
    <submittedName>
        <fullName evidence="5">G- coupled receptor 98-like</fullName>
    </submittedName>
</protein>
<dbReference type="GO" id="GO:0016020">
    <property type="term" value="C:membrane"/>
    <property type="evidence" value="ECO:0007669"/>
    <property type="project" value="UniProtKB-SubCell"/>
</dbReference>
<comment type="subcellular location">
    <subcellularLocation>
        <location evidence="1">Membrane</location>
        <topology evidence="1">Multi-pass membrane protein</topology>
    </subcellularLocation>
</comment>